<reference evidence="3" key="1">
    <citation type="journal article" date="2023" name="PhytoFront">
        <title>Draft Genome Resources of Seven Strains of Tilletia horrida, Causal Agent of Kernel Smut of Rice.</title>
        <authorList>
            <person name="Khanal S."/>
            <person name="Antony Babu S."/>
            <person name="Zhou X.G."/>
        </authorList>
    </citation>
    <scope>NUCLEOTIDE SEQUENCE</scope>
    <source>
        <strain evidence="3">TX3</strain>
    </source>
</reference>
<evidence type="ECO:0000313" key="4">
    <source>
        <dbReference type="Proteomes" id="UP001176521"/>
    </source>
</evidence>
<accession>A0AAN6JGE7</accession>
<keyword evidence="4" id="KW-1185">Reference proteome</keyword>
<dbReference type="EMBL" id="JAPDMQ010001476">
    <property type="protein sequence ID" value="KAK0518008.1"/>
    <property type="molecule type" value="Genomic_DNA"/>
</dbReference>
<feature type="compositionally biased region" description="Low complexity" evidence="2">
    <location>
        <begin position="126"/>
        <end position="145"/>
    </location>
</feature>
<keyword evidence="1" id="KW-0175">Coiled coil</keyword>
<evidence type="ECO:0000256" key="2">
    <source>
        <dbReference type="SAM" id="MobiDB-lite"/>
    </source>
</evidence>
<sequence>MLMVRAFTIDSLKELVRSNKDKDDEINTLQQQLAQANAEKEELVQNDKKKSWKIEKLKAEIEELRGEDSDRGSATDDLVAAEAAEMPAPTIENRMTVVEGHKWRAFSRASGGCRTSSAHPRLPRPALSLSGSGASILTSALKANR</sequence>
<protein>
    <submittedName>
        <fullName evidence="3">Uncharacterized protein</fullName>
    </submittedName>
</protein>
<dbReference type="Proteomes" id="UP001176521">
    <property type="component" value="Unassembled WGS sequence"/>
</dbReference>
<feature type="coiled-coil region" evidence="1">
    <location>
        <begin position="12"/>
        <end position="67"/>
    </location>
</feature>
<feature type="region of interest" description="Disordered" evidence="2">
    <location>
        <begin position="110"/>
        <end position="145"/>
    </location>
</feature>
<feature type="non-terminal residue" evidence="3">
    <location>
        <position position="145"/>
    </location>
</feature>
<evidence type="ECO:0000256" key="1">
    <source>
        <dbReference type="SAM" id="Coils"/>
    </source>
</evidence>
<organism evidence="3 4">
    <name type="scientific">Tilletia horrida</name>
    <dbReference type="NCBI Taxonomy" id="155126"/>
    <lineage>
        <taxon>Eukaryota</taxon>
        <taxon>Fungi</taxon>
        <taxon>Dikarya</taxon>
        <taxon>Basidiomycota</taxon>
        <taxon>Ustilaginomycotina</taxon>
        <taxon>Exobasidiomycetes</taxon>
        <taxon>Tilletiales</taxon>
        <taxon>Tilletiaceae</taxon>
        <taxon>Tilletia</taxon>
    </lineage>
</organism>
<proteinExistence type="predicted"/>
<name>A0AAN6JGE7_9BASI</name>
<dbReference type="AlphaFoldDB" id="A0AAN6JGE7"/>
<evidence type="ECO:0000313" key="3">
    <source>
        <dbReference type="EMBL" id="KAK0518008.1"/>
    </source>
</evidence>
<comment type="caution">
    <text evidence="3">The sequence shown here is derived from an EMBL/GenBank/DDBJ whole genome shotgun (WGS) entry which is preliminary data.</text>
</comment>
<gene>
    <name evidence="3" type="ORF">OC842_007928</name>
</gene>